<dbReference type="PANTHER" id="PTHR45653:SF6">
    <property type="entry name" value="DEDICATOR OF CYTOKINESIS PROTEIN 2"/>
    <property type="match status" value="1"/>
</dbReference>
<comment type="caution">
    <text evidence="1">The sequence shown here is derived from an EMBL/GenBank/DDBJ whole genome shotgun (WGS) entry which is preliminary data.</text>
</comment>
<sequence length="124" mass="13827">MAPWTKTTTERYGVVKWNFVAKGQKQLSLEVGDTVHIQEVCDGWYRGYLSRNKAQQSVCLHGFYSCIPQTPETESGLHLTVISSQLLGDKGVWHHSLASADRRTLAGVPENQLQMRGINSLAVL</sequence>
<evidence type="ECO:0000313" key="2">
    <source>
        <dbReference type="Proteomes" id="UP001279410"/>
    </source>
</evidence>
<dbReference type="PANTHER" id="PTHR45653">
    <property type="entry name" value="DEDICATOR OF CYTOKINESIS"/>
    <property type="match status" value="1"/>
</dbReference>
<dbReference type="Proteomes" id="UP001279410">
    <property type="component" value="Unassembled WGS sequence"/>
</dbReference>
<dbReference type="GO" id="GO:0005737">
    <property type="term" value="C:cytoplasm"/>
    <property type="evidence" value="ECO:0007669"/>
    <property type="project" value="TreeGrafter"/>
</dbReference>
<dbReference type="GO" id="GO:0031267">
    <property type="term" value="F:small GTPase binding"/>
    <property type="evidence" value="ECO:0007669"/>
    <property type="project" value="TreeGrafter"/>
</dbReference>
<keyword evidence="2" id="KW-1185">Reference proteome</keyword>
<dbReference type="InterPro" id="IPR026791">
    <property type="entry name" value="DOCK"/>
</dbReference>
<dbReference type="EMBL" id="BRZM01000109">
    <property type="protein sequence ID" value="GLD67353.1"/>
    <property type="molecule type" value="Genomic_DNA"/>
</dbReference>
<protein>
    <submittedName>
        <fullName evidence="1">Dedicator of cytokinesis protein 2</fullName>
    </submittedName>
</protein>
<dbReference type="AlphaFoldDB" id="A0AAD3RFS1"/>
<dbReference type="SUPFAM" id="SSF50044">
    <property type="entry name" value="SH3-domain"/>
    <property type="match status" value="1"/>
</dbReference>
<dbReference type="GO" id="GO:0007520">
    <property type="term" value="P:myoblast fusion"/>
    <property type="evidence" value="ECO:0007669"/>
    <property type="project" value="TreeGrafter"/>
</dbReference>
<reference evidence="1" key="1">
    <citation type="submission" date="2022-08" db="EMBL/GenBank/DDBJ databases">
        <title>Genome sequencing of akame (Lates japonicus).</title>
        <authorList>
            <person name="Hashiguchi Y."/>
            <person name="Takahashi H."/>
        </authorList>
    </citation>
    <scope>NUCLEOTIDE SEQUENCE</scope>
    <source>
        <strain evidence="1">Kochi</strain>
    </source>
</reference>
<evidence type="ECO:0000313" key="1">
    <source>
        <dbReference type="EMBL" id="GLD67353.1"/>
    </source>
</evidence>
<gene>
    <name evidence="1" type="ORF">AKAME5_001870600</name>
</gene>
<proteinExistence type="predicted"/>
<dbReference type="Gene3D" id="2.30.30.40">
    <property type="entry name" value="SH3 Domains"/>
    <property type="match status" value="1"/>
</dbReference>
<dbReference type="InterPro" id="IPR036028">
    <property type="entry name" value="SH3-like_dom_sf"/>
</dbReference>
<organism evidence="1 2">
    <name type="scientific">Lates japonicus</name>
    <name type="common">Japanese lates</name>
    <dbReference type="NCBI Taxonomy" id="270547"/>
    <lineage>
        <taxon>Eukaryota</taxon>
        <taxon>Metazoa</taxon>
        <taxon>Chordata</taxon>
        <taxon>Craniata</taxon>
        <taxon>Vertebrata</taxon>
        <taxon>Euteleostomi</taxon>
        <taxon>Actinopterygii</taxon>
        <taxon>Neopterygii</taxon>
        <taxon>Teleostei</taxon>
        <taxon>Neoteleostei</taxon>
        <taxon>Acanthomorphata</taxon>
        <taxon>Carangaria</taxon>
        <taxon>Carangaria incertae sedis</taxon>
        <taxon>Centropomidae</taxon>
        <taxon>Lates</taxon>
    </lineage>
</organism>
<name>A0AAD3RFS1_LATJO</name>
<dbReference type="GO" id="GO:0016477">
    <property type="term" value="P:cell migration"/>
    <property type="evidence" value="ECO:0007669"/>
    <property type="project" value="TreeGrafter"/>
</dbReference>
<dbReference type="GO" id="GO:0005085">
    <property type="term" value="F:guanyl-nucleotide exchange factor activity"/>
    <property type="evidence" value="ECO:0007669"/>
    <property type="project" value="InterPro"/>
</dbReference>
<dbReference type="GO" id="GO:0005886">
    <property type="term" value="C:plasma membrane"/>
    <property type="evidence" value="ECO:0007669"/>
    <property type="project" value="TreeGrafter"/>
</dbReference>
<accession>A0AAD3RFS1</accession>
<dbReference type="GO" id="GO:0007264">
    <property type="term" value="P:small GTPase-mediated signal transduction"/>
    <property type="evidence" value="ECO:0007669"/>
    <property type="project" value="InterPro"/>
</dbReference>